<evidence type="ECO:0000256" key="10">
    <source>
        <dbReference type="PROSITE-ProRule" id="PRU00282"/>
    </source>
</evidence>
<dbReference type="RefSeq" id="XP_004179062.1">
    <property type="nucleotide sequence ID" value="XM_004179014.1"/>
</dbReference>
<keyword evidence="5" id="KW-0677">Repeat</keyword>
<dbReference type="FunCoup" id="I2GZJ1">
    <property type="interactions" value="70"/>
</dbReference>
<protein>
    <recommendedName>
        <fullName evidence="14">Mitochondrial carrier protein</fullName>
    </recommendedName>
</protein>
<feature type="repeat" description="Solcar" evidence="10">
    <location>
        <begin position="104"/>
        <end position="198"/>
    </location>
</feature>
<keyword evidence="9 10" id="KW-0472">Membrane</keyword>
<dbReference type="PANTHER" id="PTHR45667">
    <property type="entry name" value="S-ADENOSYLMETHIONINE MITOCHONDRIAL CARRIER PROTEIN"/>
    <property type="match status" value="1"/>
</dbReference>
<dbReference type="PROSITE" id="PS50920">
    <property type="entry name" value="SOLCAR"/>
    <property type="match status" value="3"/>
</dbReference>
<evidence type="ECO:0000313" key="12">
    <source>
        <dbReference type="EMBL" id="CCH59543.1"/>
    </source>
</evidence>
<keyword evidence="13" id="KW-1185">Reference proteome</keyword>
<dbReference type="AlphaFoldDB" id="I2GZJ1"/>
<dbReference type="GO" id="GO:0005743">
    <property type="term" value="C:mitochondrial inner membrane"/>
    <property type="evidence" value="ECO:0007669"/>
    <property type="project" value="UniProtKB-SubCell"/>
</dbReference>
<dbReference type="InterPro" id="IPR018108">
    <property type="entry name" value="MCP_transmembrane"/>
</dbReference>
<dbReference type="KEGG" id="tbl:TBLA_0B07250"/>
<dbReference type="GeneID" id="14494608"/>
<feature type="repeat" description="Solcar" evidence="10">
    <location>
        <begin position="229"/>
        <end position="309"/>
    </location>
</feature>
<evidence type="ECO:0000256" key="8">
    <source>
        <dbReference type="ARBA" id="ARBA00023128"/>
    </source>
</evidence>
<reference evidence="12 13" key="1">
    <citation type="journal article" date="2011" name="Proc. Natl. Acad. Sci. U.S.A.">
        <title>Evolutionary erosion of yeast sex chromosomes by mating-type switching accidents.</title>
        <authorList>
            <person name="Gordon J.L."/>
            <person name="Armisen D."/>
            <person name="Proux-Wera E."/>
            <person name="Oheigeartaigh S.S."/>
            <person name="Byrne K.P."/>
            <person name="Wolfe K.H."/>
        </authorList>
    </citation>
    <scope>NUCLEOTIDE SEQUENCE [LARGE SCALE GENOMIC DNA]</scope>
    <source>
        <strain evidence="13">ATCC 34711 / CBS 6284 / DSM 70876 / NBRC 10599 / NRRL Y-10934 / UCD 77-7</strain>
    </source>
</reference>
<evidence type="ECO:0000256" key="2">
    <source>
        <dbReference type="ARBA" id="ARBA00006375"/>
    </source>
</evidence>
<evidence type="ECO:0000256" key="9">
    <source>
        <dbReference type="ARBA" id="ARBA00023136"/>
    </source>
</evidence>
<proteinExistence type="inferred from homology"/>
<feature type="repeat" description="Solcar" evidence="10">
    <location>
        <begin position="16"/>
        <end position="99"/>
    </location>
</feature>
<dbReference type="GO" id="GO:1990616">
    <property type="term" value="P:magnesium ion export from mitochondrion"/>
    <property type="evidence" value="ECO:0007669"/>
    <property type="project" value="EnsemblFungi"/>
</dbReference>
<dbReference type="Pfam" id="PF00153">
    <property type="entry name" value="Mito_carr"/>
    <property type="match status" value="3"/>
</dbReference>
<dbReference type="EMBL" id="HE806317">
    <property type="protein sequence ID" value="CCH59543.1"/>
    <property type="molecule type" value="Genomic_DNA"/>
</dbReference>
<keyword evidence="6" id="KW-0999">Mitochondrion inner membrane</keyword>
<dbReference type="OMA" id="MMAPINT"/>
<keyword evidence="8" id="KW-0496">Mitochondrion</keyword>
<comment type="subcellular location">
    <subcellularLocation>
        <location evidence="1">Mitochondrion inner membrane</location>
        <topology evidence="1">Multi-pass membrane protein</topology>
    </subcellularLocation>
</comment>
<evidence type="ECO:0000256" key="4">
    <source>
        <dbReference type="ARBA" id="ARBA00022692"/>
    </source>
</evidence>
<evidence type="ECO:0000256" key="1">
    <source>
        <dbReference type="ARBA" id="ARBA00004448"/>
    </source>
</evidence>
<organism evidence="12 13">
    <name type="scientific">Henningerozyma blattae (strain ATCC 34711 / CBS 6284 / DSM 70876 / NBRC 10599 / NRRL Y-10934 / UCD 77-7)</name>
    <name type="common">Yeast</name>
    <name type="synonym">Tetrapisispora blattae</name>
    <dbReference type="NCBI Taxonomy" id="1071380"/>
    <lineage>
        <taxon>Eukaryota</taxon>
        <taxon>Fungi</taxon>
        <taxon>Dikarya</taxon>
        <taxon>Ascomycota</taxon>
        <taxon>Saccharomycotina</taxon>
        <taxon>Saccharomycetes</taxon>
        <taxon>Saccharomycetales</taxon>
        <taxon>Saccharomycetaceae</taxon>
        <taxon>Henningerozyma</taxon>
    </lineage>
</organism>
<comment type="similarity">
    <text evidence="2 11">Belongs to the mitochondrial carrier (TC 2.A.29) family.</text>
</comment>
<sequence>MLSPNPDIPQPQPTDPPLHHNTIAGVLSCLIADTTMHPLDTLKTRQQGSSQNVSLYSYFIKLSRQEGFRGFYSGYSAALSGSIPSAAVFFTTYEFIKRELRPYNEPISFLIGGLMGDLLSSVVYVPSEVIKTRLQLQGKFSNPFYVKNYNYRNFRSAIKSIWKVEGRSTFFWGYGATLGRDLPFSALQFAFYEELRKFCIYLKNQNQTNPFGLNISNNNKNDNYLPLSLELLTGGIAGGLAGAITTPLDVVKTRKQTQSNFNGSLYQNLLSIKTTQGYSGLFSGIGARCVWTSVQSSIMLVVYQFLLREIDSPHHFKYLHS</sequence>
<keyword evidence="7" id="KW-1133">Transmembrane helix</keyword>
<name>I2GZJ1_HENB6</name>
<evidence type="ECO:0000256" key="11">
    <source>
        <dbReference type="RuleBase" id="RU000488"/>
    </source>
</evidence>
<dbReference type="Gene3D" id="1.50.40.10">
    <property type="entry name" value="Mitochondrial carrier domain"/>
    <property type="match status" value="1"/>
</dbReference>
<dbReference type="GO" id="GO:0015095">
    <property type="term" value="F:magnesium ion transmembrane transporter activity"/>
    <property type="evidence" value="ECO:0007669"/>
    <property type="project" value="EnsemblFungi"/>
</dbReference>
<evidence type="ECO:0000256" key="5">
    <source>
        <dbReference type="ARBA" id="ARBA00022737"/>
    </source>
</evidence>
<dbReference type="Proteomes" id="UP000002866">
    <property type="component" value="Chromosome 2"/>
</dbReference>
<evidence type="ECO:0000256" key="6">
    <source>
        <dbReference type="ARBA" id="ARBA00022792"/>
    </source>
</evidence>
<dbReference type="InterPro" id="IPR023395">
    <property type="entry name" value="MCP_dom_sf"/>
</dbReference>
<dbReference type="InParanoid" id="I2GZJ1"/>
<dbReference type="SUPFAM" id="SSF103506">
    <property type="entry name" value="Mitochondrial carrier"/>
    <property type="match status" value="1"/>
</dbReference>
<keyword evidence="4 10" id="KW-0812">Transmembrane</keyword>
<gene>
    <name evidence="12" type="primary">TBLA0B07250</name>
    <name evidence="12" type="ORF">TBLA_0B07250</name>
</gene>
<evidence type="ECO:0000256" key="3">
    <source>
        <dbReference type="ARBA" id="ARBA00022448"/>
    </source>
</evidence>
<dbReference type="PRINTS" id="PR00926">
    <property type="entry name" value="MITOCARRIER"/>
</dbReference>
<dbReference type="HOGENOM" id="CLU_015166_3_2_1"/>
<dbReference type="OrthoDB" id="415315at2759"/>
<dbReference type="InterPro" id="IPR002067">
    <property type="entry name" value="MCP"/>
</dbReference>
<accession>I2GZJ1</accession>
<dbReference type="eggNOG" id="KOG0770">
    <property type="taxonomic scope" value="Eukaryota"/>
</dbReference>
<evidence type="ECO:0008006" key="14">
    <source>
        <dbReference type="Google" id="ProtNLM"/>
    </source>
</evidence>
<evidence type="ECO:0000256" key="7">
    <source>
        <dbReference type="ARBA" id="ARBA00022989"/>
    </source>
</evidence>
<evidence type="ECO:0000313" key="13">
    <source>
        <dbReference type="Proteomes" id="UP000002866"/>
    </source>
</evidence>
<keyword evidence="3 11" id="KW-0813">Transport</keyword>